<gene>
    <name evidence="3" type="ORF">LITE_LOCUS34505</name>
</gene>
<evidence type="ECO:0000313" key="4">
    <source>
        <dbReference type="Proteomes" id="UP001154282"/>
    </source>
</evidence>
<dbReference type="Gene3D" id="3.40.50.300">
    <property type="entry name" value="P-loop containing nucleotide triphosphate hydrolases"/>
    <property type="match status" value="1"/>
</dbReference>
<dbReference type="Proteomes" id="UP001154282">
    <property type="component" value="Unassembled WGS sequence"/>
</dbReference>
<dbReference type="EC" id="3.6.4.13" evidence="1"/>
<dbReference type="GO" id="GO:0003724">
    <property type="term" value="F:RNA helicase activity"/>
    <property type="evidence" value="ECO:0007669"/>
    <property type="project" value="UniProtKB-EC"/>
</dbReference>
<name>A0AAV0NPD8_9ROSI</name>
<reference evidence="3" key="1">
    <citation type="submission" date="2022-08" db="EMBL/GenBank/DDBJ databases">
        <authorList>
            <person name="Gutierrez-Valencia J."/>
        </authorList>
    </citation>
    <scope>NUCLEOTIDE SEQUENCE</scope>
</reference>
<dbReference type="SUPFAM" id="SSF52540">
    <property type="entry name" value="P-loop containing nucleoside triphosphate hydrolases"/>
    <property type="match status" value="1"/>
</dbReference>
<dbReference type="AlphaFoldDB" id="A0AAV0NPD8"/>
<proteinExistence type="predicted"/>
<evidence type="ECO:0000313" key="3">
    <source>
        <dbReference type="EMBL" id="CAI0460537.1"/>
    </source>
</evidence>
<dbReference type="GO" id="GO:0003723">
    <property type="term" value="F:RNA binding"/>
    <property type="evidence" value="ECO:0007669"/>
    <property type="project" value="TreeGrafter"/>
</dbReference>
<comment type="caution">
    <text evidence="3">The sequence shown here is derived from an EMBL/GenBank/DDBJ whole genome shotgun (WGS) entry which is preliminary data.</text>
</comment>
<organism evidence="3 4">
    <name type="scientific">Linum tenue</name>
    <dbReference type="NCBI Taxonomy" id="586396"/>
    <lineage>
        <taxon>Eukaryota</taxon>
        <taxon>Viridiplantae</taxon>
        <taxon>Streptophyta</taxon>
        <taxon>Embryophyta</taxon>
        <taxon>Tracheophyta</taxon>
        <taxon>Spermatophyta</taxon>
        <taxon>Magnoliopsida</taxon>
        <taxon>eudicotyledons</taxon>
        <taxon>Gunneridae</taxon>
        <taxon>Pentapetalae</taxon>
        <taxon>rosids</taxon>
        <taxon>fabids</taxon>
        <taxon>Malpighiales</taxon>
        <taxon>Linaceae</taxon>
        <taxon>Linum</taxon>
    </lineage>
</organism>
<evidence type="ECO:0000256" key="1">
    <source>
        <dbReference type="ARBA" id="ARBA00012552"/>
    </source>
</evidence>
<sequence length="104" mass="11323">MVLIGETGSGKSTQLVQFLADFGIGSSETVICTQPRKIAAISIADRVKGECRGCYKDSNNSVIAYPAFSSNQQFGYATDHCLLQHLTKDRNLPGISCSRKKLEH</sequence>
<dbReference type="InterPro" id="IPR027417">
    <property type="entry name" value="P-loop_NTPase"/>
</dbReference>
<dbReference type="PANTHER" id="PTHR18934">
    <property type="entry name" value="ATP-DEPENDENT RNA HELICASE"/>
    <property type="match status" value="1"/>
</dbReference>
<accession>A0AAV0NPD8</accession>
<dbReference type="EMBL" id="CAMGYJ010000008">
    <property type="protein sequence ID" value="CAI0460537.1"/>
    <property type="molecule type" value="Genomic_DNA"/>
</dbReference>
<evidence type="ECO:0000256" key="2">
    <source>
        <dbReference type="ARBA" id="ARBA00047984"/>
    </source>
</evidence>
<keyword evidence="4" id="KW-1185">Reference proteome</keyword>
<protein>
    <recommendedName>
        <fullName evidence="1">RNA helicase</fullName>
        <ecNumber evidence="1">3.6.4.13</ecNumber>
    </recommendedName>
</protein>
<comment type="catalytic activity">
    <reaction evidence="2">
        <text>ATP + H2O = ADP + phosphate + H(+)</text>
        <dbReference type="Rhea" id="RHEA:13065"/>
        <dbReference type="ChEBI" id="CHEBI:15377"/>
        <dbReference type="ChEBI" id="CHEBI:15378"/>
        <dbReference type="ChEBI" id="CHEBI:30616"/>
        <dbReference type="ChEBI" id="CHEBI:43474"/>
        <dbReference type="ChEBI" id="CHEBI:456216"/>
        <dbReference type="EC" id="3.6.4.13"/>
    </reaction>
</comment>
<dbReference type="PANTHER" id="PTHR18934:SF81">
    <property type="entry name" value="ATP-DEPENDENT RNA HELICASE DEAH11, CHLOROPLASTIC-RELATED"/>
    <property type="match status" value="1"/>
</dbReference>